<reference evidence="1 2" key="1">
    <citation type="journal article" date="2018" name="Nat. Biotechnol.">
        <title>A standardized bacterial taxonomy based on genome phylogeny substantially revises the tree of life.</title>
        <authorList>
            <person name="Parks D.H."/>
            <person name="Chuvochina M."/>
            <person name="Waite D.W."/>
            <person name="Rinke C."/>
            <person name="Skarshewski A."/>
            <person name="Chaumeil P.A."/>
            <person name="Hugenholtz P."/>
        </authorList>
    </citation>
    <scope>NUCLEOTIDE SEQUENCE [LARGE SCALE GENOMIC DNA]</scope>
    <source>
        <strain evidence="1">UBA9375</strain>
    </source>
</reference>
<evidence type="ECO:0000313" key="1">
    <source>
        <dbReference type="EMBL" id="HCO21747.1"/>
    </source>
</evidence>
<sequence length="110" mass="12912">MDPQTDQPGGHFLHVQPVVRLNVYNFFDMNFAGGIDNTHGLLLMRMRRKLLPVLRFVKKQRTEFVVNTTDYQNLHITSDNIDDYKNCRPVMVHQIYDFTSEITQIQSLIT</sequence>
<dbReference type="AlphaFoldDB" id="A0A3D3R1B4"/>
<gene>
    <name evidence="1" type="ORF">DIT97_01255</name>
</gene>
<organism evidence="1 2">
    <name type="scientific">Gimesia maris</name>
    <dbReference type="NCBI Taxonomy" id="122"/>
    <lineage>
        <taxon>Bacteria</taxon>
        <taxon>Pseudomonadati</taxon>
        <taxon>Planctomycetota</taxon>
        <taxon>Planctomycetia</taxon>
        <taxon>Planctomycetales</taxon>
        <taxon>Planctomycetaceae</taxon>
        <taxon>Gimesia</taxon>
    </lineage>
</organism>
<dbReference type="EMBL" id="DQAY01000009">
    <property type="protein sequence ID" value="HCO21747.1"/>
    <property type="molecule type" value="Genomic_DNA"/>
</dbReference>
<protein>
    <submittedName>
        <fullName evidence="1">Uncharacterized protein</fullName>
    </submittedName>
</protein>
<accession>A0A3D3R1B4</accession>
<dbReference type="Proteomes" id="UP000263642">
    <property type="component" value="Unassembled WGS sequence"/>
</dbReference>
<name>A0A3D3R1B4_9PLAN</name>
<proteinExistence type="predicted"/>
<evidence type="ECO:0000313" key="2">
    <source>
        <dbReference type="Proteomes" id="UP000263642"/>
    </source>
</evidence>
<comment type="caution">
    <text evidence="1">The sequence shown here is derived from an EMBL/GenBank/DDBJ whole genome shotgun (WGS) entry which is preliminary data.</text>
</comment>